<evidence type="ECO:0000313" key="3">
    <source>
        <dbReference type="EMBL" id="MEN7550846.1"/>
    </source>
</evidence>
<dbReference type="CDD" id="cd13671">
    <property type="entry name" value="PBP2_TRAP_SBP_like_3"/>
    <property type="match status" value="1"/>
</dbReference>
<reference evidence="3 4" key="1">
    <citation type="submission" date="2024-04" db="EMBL/GenBank/DDBJ databases">
        <title>Novel genus in family Flammeovirgaceae.</title>
        <authorList>
            <person name="Nguyen T.H."/>
            <person name="Vuong T.Q."/>
            <person name="Le H."/>
            <person name="Kim S.-G."/>
        </authorList>
    </citation>
    <scope>NUCLEOTIDE SEQUENCE [LARGE SCALE GENOMIC DNA]</scope>
    <source>
        <strain evidence="3 4">JCM 23209</strain>
    </source>
</reference>
<organism evidence="3 4">
    <name type="scientific">Rapidithrix thailandica</name>
    <dbReference type="NCBI Taxonomy" id="413964"/>
    <lineage>
        <taxon>Bacteria</taxon>
        <taxon>Pseudomonadati</taxon>
        <taxon>Bacteroidota</taxon>
        <taxon>Cytophagia</taxon>
        <taxon>Cytophagales</taxon>
        <taxon>Flammeovirgaceae</taxon>
        <taxon>Rapidithrix</taxon>
    </lineage>
</organism>
<evidence type="ECO:0000256" key="2">
    <source>
        <dbReference type="SAM" id="SignalP"/>
    </source>
</evidence>
<dbReference type="GO" id="GO:0030246">
    <property type="term" value="F:carbohydrate binding"/>
    <property type="evidence" value="ECO:0007669"/>
    <property type="project" value="TreeGrafter"/>
</dbReference>
<dbReference type="EMBL" id="JBDKWZ010000017">
    <property type="protein sequence ID" value="MEN7550846.1"/>
    <property type="molecule type" value="Genomic_DNA"/>
</dbReference>
<feature type="signal peptide" evidence="2">
    <location>
        <begin position="1"/>
        <end position="25"/>
    </location>
</feature>
<dbReference type="PROSITE" id="PS51257">
    <property type="entry name" value="PROKAR_LIPOPROTEIN"/>
    <property type="match status" value="1"/>
</dbReference>
<dbReference type="Pfam" id="PF03480">
    <property type="entry name" value="DctP"/>
    <property type="match status" value="1"/>
</dbReference>
<dbReference type="Gene3D" id="3.40.190.170">
    <property type="entry name" value="Bacterial extracellular solute-binding protein, family 7"/>
    <property type="match status" value="1"/>
</dbReference>
<sequence>MKTKKNMWKRSFTAICLLSLMIAASGCQHHKKRVLKLAHGHDPSHPVHKGMVYMAERLQKISGGEMEIEIYTGGQLCAERECVELLQIGSLAMTKVSSAVMENFVPKYKILGLPYLFKDREHRFDVLDGEVGKEILLASTPFWLRGLTFYDAGSRSFYTIDRPINQPDDLKGMKIRVMKSVSSMNLIRNLGGSPTPIPYGELYTALQQGVVDGAENNPPSFYFSRHYEVCKYYTIDEHSSFPDVLLISTHIWEKLNEQEQQWLEQAVQESAVKQRELWAASEKECLEAVKKAGVEVIYTDKVPFVDKVQPMYENYKQDTSIYKLIQKITEKKS</sequence>
<dbReference type="NCBIfam" id="TIGR00787">
    <property type="entry name" value="dctP"/>
    <property type="match status" value="1"/>
</dbReference>
<dbReference type="Proteomes" id="UP001403385">
    <property type="component" value="Unassembled WGS sequence"/>
</dbReference>
<dbReference type="GO" id="GO:0030288">
    <property type="term" value="C:outer membrane-bounded periplasmic space"/>
    <property type="evidence" value="ECO:0007669"/>
    <property type="project" value="InterPro"/>
</dbReference>
<protein>
    <submittedName>
        <fullName evidence="3">TRAP transporter substrate-binding protein</fullName>
    </submittedName>
</protein>
<dbReference type="AlphaFoldDB" id="A0AAW9SCV5"/>
<dbReference type="InterPro" id="IPR004682">
    <property type="entry name" value="TRAP_DctP"/>
</dbReference>
<dbReference type="InterPro" id="IPR018389">
    <property type="entry name" value="DctP_fam"/>
</dbReference>
<dbReference type="InterPro" id="IPR038404">
    <property type="entry name" value="TRAP_DctP_sf"/>
</dbReference>
<dbReference type="SUPFAM" id="SSF53850">
    <property type="entry name" value="Periplasmic binding protein-like II"/>
    <property type="match status" value="1"/>
</dbReference>
<evidence type="ECO:0000256" key="1">
    <source>
        <dbReference type="ARBA" id="ARBA00022729"/>
    </source>
</evidence>
<keyword evidence="1 2" id="KW-0732">Signal</keyword>
<dbReference type="PANTHER" id="PTHR33376">
    <property type="match status" value="1"/>
</dbReference>
<keyword evidence="4" id="KW-1185">Reference proteome</keyword>
<dbReference type="NCBIfam" id="NF037995">
    <property type="entry name" value="TRAP_S1"/>
    <property type="match status" value="1"/>
</dbReference>
<feature type="chain" id="PRO_5043364950" evidence="2">
    <location>
        <begin position="26"/>
        <end position="333"/>
    </location>
</feature>
<dbReference type="PANTHER" id="PTHR33376:SF2">
    <property type="entry name" value="DICARBOXYLATE-BINDING PERIPLASMIC PROTEIN"/>
    <property type="match status" value="1"/>
</dbReference>
<dbReference type="GO" id="GO:0055085">
    <property type="term" value="P:transmembrane transport"/>
    <property type="evidence" value="ECO:0007669"/>
    <property type="project" value="InterPro"/>
</dbReference>
<comment type="caution">
    <text evidence="3">The sequence shown here is derived from an EMBL/GenBank/DDBJ whole genome shotgun (WGS) entry which is preliminary data.</text>
</comment>
<dbReference type="RefSeq" id="WP_346823627.1">
    <property type="nucleotide sequence ID" value="NZ_JBDKWZ010000017.1"/>
</dbReference>
<evidence type="ECO:0000313" key="4">
    <source>
        <dbReference type="Proteomes" id="UP001403385"/>
    </source>
</evidence>
<accession>A0AAW9SCV5</accession>
<gene>
    <name evidence="3" type="ORF">AAG747_23195</name>
</gene>
<name>A0AAW9SCV5_9BACT</name>
<proteinExistence type="predicted"/>
<dbReference type="PIRSF" id="PIRSF006470">
    <property type="entry name" value="DctB"/>
    <property type="match status" value="1"/>
</dbReference>